<protein>
    <submittedName>
        <fullName evidence="1">Uncharacterized protein</fullName>
    </submittedName>
</protein>
<evidence type="ECO:0000313" key="2">
    <source>
        <dbReference type="Proteomes" id="UP000241074"/>
    </source>
</evidence>
<keyword evidence="2" id="KW-1185">Reference proteome</keyword>
<sequence length="184" mass="20580">MKLRCPCCYGEFEIEAALNLDAARSAMLVALRLPASIAAPLASYIGLFRPRKRTLAFDKMERLYQELLPMLAEEYVLRDGVRRACSLKQWGEALQAVLHARQEGTLTTPLESHGYLLTIAARIAEREGAKAERDSARKTAAQTGAEKLAFLERMSRIAGDVELGLITAEKAEEQRRIVRQEYGQ</sequence>
<name>A0A2P1PSV4_9GAMM</name>
<dbReference type="OrthoDB" id="8770139at2"/>
<accession>A0A2P1PSV4</accession>
<evidence type="ECO:0000313" key="1">
    <source>
        <dbReference type="EMBL" id="AVP97929.1"/>
    </source>
</evidence>
<dbReference type="KEGG" id="xba:C7S18_12280"/>
<proteinExistence type="predicted"/>
<dbReference type="EMBL" id="CP027860">
    <property type="protein sequence ID" value="AVP97929.1"/>
    <property type="molecule type" value="Genomic_DNA"/>
</dbReference>
<dbReference type="RefSeq" id="WP_106891849.1">
    <property type="nucleotide sequence ID" value="NZ_CP027860.1"/>
</dbReference>
<reference evidence="1 2" key="1">
    <citation type="submission" date="2018-03" db="EMBL/GenBank/DDBJ databases">
        <title>Ahniella affigens gen. nov., sp. nov., a gammaproteobacterium isolated from sandy soil near a stream.</title>
        <authorList>
            <person name="Ko Y."/>
            <person name="Kim J.-H."/>
        </authorList>
    </citation>
    <scope>NUCLEOTIDE SEQUENCE [LARGE SCALE GENOMIC DNA]</scope>
    <source>
        <strain evidence="1 2">D13</strain>
    </source>
</reference>
<gene>
    <name evidence="1" type="ORF">C7S18_12280</name>
</gene>
<dbReference type="AlphaFoldDB" id="A0A2P1PSV4"/>
<organism evidence="1 2">
    <name type="scientific">Ahniella affigens</name>
    <dbReference type="NCBI Taxonomy" id="2021234"/>
    <lineage>
        <taxon>Bacteria</taxon>
        <taxon>Pseudomonadati</taxon>
        <taxon>Pseudomonadota</taxon>
        <taxon>Gammaproteobacteria</taxon>
        <taxon>Lysobacterales</taxon>
        <taxon>Rhodanobacteraceae</taxon>
        <taxon>Ahniella</taxon>
    </lineage>
</organism>
<reference evidence="1 2" key="2">
    <citation type="submission" date="2018-03" db="EMBL/GenBank/DDBJ databases">
        <authorList>
            <person name="Keele B.F."/>
        </authorList>
    </citation>
    <scope>NUCLEOTIDE SEQUENCE [LARGE SCALE GENOMIC DNA]</scope>
    <source>
        <strain evidence="1 2">D13</strain>
    </source>
</reference>
<dbReference type="Proteomes" id="UP000241074">
    <property type="component" value="Chromosome"/>
</dbReference>